<feature type="compositionally biased region" description="Acidic residues" evidence="4">
    <location>
        <begin position="293"/>
        <end position="310"/>
    </location>
</feature>
<dbReference type="PANTHER" id="PTHR13271">
    <property type="entry name" value="UNCHARACTERIZED PUTATIVE METHYLTRANSFERASE"/>
    <property type="match status" value="1"/>
</dbReference>
<evidence type="ECO:0000256" key="5">
    <source>
        <dbReference type="SAM" id="Phobius"/>
    </source>
</evidence>
<dbReference type="GO" id="GO:0032259">
    <property type="term" value="P:methylation"/>
    <property type="evidence" value="ECO:0007669"/>
    <property type="project" value="UniProtKB-KW"/>
</dbReference>
<reference evidence="6 7" key="1">
    <citation type="submission" date="2017-12" db="EMBL/GenBank/DDBJ databases">
        <title>Sequencing, de novo assembly and annotation of complete genome of a new Thraustochytrid species, strain FCC1311.</title>
        <authorList>
            <person name="Sedici K."/>
            <person name="Godart F."/>
            <person name="Aiese Cigliano R."/>
            <person name="Sanseverino W."/>
            <person name="Barakat M."/>
            <person name="Ortet P."/>
            <person name="Marechal E."/>
            <person name="Cagnac O."/>
            <person name="Amato A."/>
        </authorList>
    </citation>
    <scope>NUCLEOTIDE SEQUENCE [LARGE SCALE GENOMIC DNA]</scope>
</reference>
<dbReference type="EMBL" id="BEYU01000129">
    <property type="protein sequence ID" value="GBG32761.1"/>
    <property type="molecule type" value="Genomic_DNA"/>
</dbReference>
<dbReference type="Gene3D" id="3.90.1410.10">
    <property type="entry name" value="set domain protein methyltransferase, domain 1"/>
    <property type="match status" value="1"/>
</dbReference>
<dbReference type="InterPro" id="IPR050600">
    <property type="entry name" value="SETD3_SETD6_MTase"/>
</dbReference>
<sequence>MAALAMSVAQEREQYDDGTEVVTEEREFAFLQWLRENGAMIDKLEWPSRATTSGVRGTVALQDIESGEPMLEIPQKMIIYPAVCLACEALQPVYHARWRFFQSDDDLIIAVFLMHERLQGKDSFWFPYLEVLPTPGGIGEWSHEEQLELQDRDLVAEARRRPGALKRLYSQVQEAIELSGLYPAQYSFELFKWAWMVIQSRAFGRRLPWTAMVPFADCLNHNNVQVKYALAMHGGRNHSNVEERKVSLKSNGDLCVAIERKVDEAVGLETVQGIPRHIDTSRGVVQGGKGDENENENEEEEEHEDVADANEDTEHVFEGKFQLFPTGKNRYAKGEEAFNSYGRRSNSFLLLEYGFCLENNEWDSYKLTVRLDPEVVEYEAKCALLRDLGLTRFKSFRLERGKLQEDLLAFMRLSVLDAGGVRALLASADIAARLAFKLFFVLLLLVLFVMQNQELHVAALVVPAVVFFQVVVVAYYMYFVRFVR</sequence>
<keyword evidence="2 6" id="KW-0808">Transferase</keyword>
<dbReference type="CDD" id="cd10527">
    <property type="entry name" value="SET_LSMT"/>
    <property type="match status" value="1"/>
</dbReference>
<dbReference type="InterPro" id="IPR046341">
    <property type="entry name" value="SET_dom_sf"/>
</dbReference>
<evidence type="ECO:0000256" key="4">
    <source>
        <dbReference type="SAM" id="MobiDB-lite"/>
    </source>
</evidence>
<keyword evidence="3" id="KW-0949">S-adenosyl-L-methionine</keyword>
<keyword evidence="7" id="KW-1185">Reference proteome</keyword>
<keyword evidence="5" id="KW-1133">Transmembrane helix</keyword>
<evidence type="ECO:0000256" key="2">
    <source>
        <dbReference type="ARBA" id="ARBA00022679"/>
    </source>
</evidence>
<keyword evidence="1 6" id="KW-0489">Methyltransferase</keyword>
<evidence type="ECO:0000313" key="6">
    <source>
        <dbReference type="EMBL" id="GBG32761.1"/>
    </source>
</evidence>
<dbReference type="Proteomes" id="UP000241890">
    <property type="component" value="Unassembled WGS sequence"/>
</dbReference>
<dbReference type="OrthoDB" id="341421at2759"/>
<dbReference type="SUPFAM" id="SSF82199">
    <property type="entry name" value="SET domain"/>
    <property type="match status" value="2"/>
</dbReference>
<comment type="caution">
    <text evidence="6">The sequence shown here is derived from an EMBL/GenBank/DDBJ whole genome shotgun (WGS) entry which is preliminary data.</text>
</comment>
<dbReference type="AlphaFoldDB" id="A0A2R5GWH5"/>
<organism evidence="6 7">
    <name type="scientific">Hondaea fermentalgiana</name>
    <dbReference type="NCBI Taxonomy" id="2315210"/>
    <lineage>
        <taxon>Eukaryota</taxon>
        <taxon>Sar</taxon>
        <taxon>Stramenopiles</taxon>
        <taxon>Bigyra</taxon>
        <taxon>Labyrinthulomycetes</taxon>
        <taxon>Thraustochytrida</taxon>
        <taxon>Thraustochytriidae</taxon>
        <taxon>Hondaea</taxon>
    </lineage>
</organism>
<feature type="region of interest" description="Disordered" evidence="4">
    <location>
        <begin position="280"/>
        <end position="310"/>
    </location>
</feature>
<dbReference type="InParanoid" id="A0A2R5GWH5"/>
<feature type="transmembrane region" description="Helical" evidence="5">
    <location>
        <begin position="457"/>
        <end position="478"/>
    </location>
</feature>
<dbReference type="PANTHER" id="PTHR13271:SF137">
    <property type="entry name" value="SET DOMAIN-CONTAINING PROTEIN"/>
    <property type="match status" value="1"/>
</dbReference>
<evidence type="ECO:0000256" key="3">
    <source>
        <dbReference type="ARBA" id="ARBA00022691"/>
    </source>
</evidence>
<dbReference type="GO" id="GO:0016279">
    <property type="term" value="F:protein-lysine N-methyltransferase activity"/>
    <property type="evidence" value="ECO:0007669"/>
    <property type="project" value="TreeGrafter"/>
</dbReference>
<dbReference type="Gene3D" id="3.90.1420.10">
    <property type="entry name" value="Rubisco LSMT, substrate-binding domain"/>
    <property type="match status" value="1"/>
</dbReference>
<gene>
    <name evidence="6" type="ORF">FCC1311_089862</name>
</gene>
<dbReference type="InterPro" id="IPR036464">
    <property type="entry name" value="Rubisco_LSMT_subst-bd_sf"/>
</dbReference>
<keyword evidence="5" id="KW-0472">Membrane</keyword>
<evidence type="ECO:0000313" key="7">
    <source>
        <dbReference type="Proteomes" id="UP000241890"/>
    </source>
</evidence>
<keyword evidence="5" id="KW-0812">Transmembrane</keyword>
<accession>A0A2R5GWH5</accession>
<feature type="transmembrane region" description="Helical" evidence="5">
    <location>
        <begin position="430"/>
        <end position="450"/>
    </location>
</feature>
<evidence type="ECO:0000256" key="1">
    <source>
        <dbReference type="ARBA" id="ARBA00022603"/>
    </source>
</evidence>
<proteinExistence type="predicted"/>
<name>A0A2R5GWH5_9STRA</name>
<protein>
    <submittedName>
        <fullName evidence="6">Histone-lysine N-methyltransferase setd3</fullName>
    </submittedName>
</protein>